<accession>A0AC34Q270</accession>
<name>A0AC34Q270_9BILA</name>
<reference evidence="2" key="1">
    <citation type="submission" date="2022-11" db="UniProtKB">
        <authorList>
            <consortium name="WormBaseParasite"/>
        </authorList>
    </citation>
    <scope>IDENTIFICATION</scope>
</reference>
<sequence length="1060" mass="119298">MSEEKHFLQQRSFEGRESPMPGEKILTVPPSFHSRSSPLRSSLRKHGVRQRSPGRKTVSFCSNNSDKKVSNVNDCLQFMQNGTEMIKLRTSVRQFRRIFSLDADLSHIRWTPTNKKPHKARIAVDSIKEVRLGRTTELLRAVENTNNEMQEECAFSVIYGDDYACLDLIALSPEDANIWVTGLMALTSGEKLDNQPSGSMATLRERWLASVFDETDVEKKGYISEKSAVRLIKSINPRILTTRAKHRVKEVSTSAVNEAIRGRIDKEQFIEIYKDVATRPEVYFLMVRYANKDYLSIKDLQIFLETEQGMVNVSTETCAELIAQYEPSKEAKENNSMTVDGFTNFLLSAEGSIFDQNHKNVNHDMNQPFSSYFIAASHKTYLVEDQLKGPSSVDGYVAALKRNCRFIELNIWEPEDDSEFKEPVVYHGGTQTSRIPLSLALSTIKDLAFEKTNYPLLIRLEQHLSAQWQQVLVDSLLAHLGDLLYLPCKDETNWNICQPTPTNFLNRILLVGKKCKFVSNDEQLGEVTEEDESYDAQTGKPKKEKRFDILKALSDLIPSFLQSKHIKDLSGFTDDAGLSPTKHVVSMTEVNCLKMIHHQSNSFNQLTNNYLLRVTPNGIRVDSSNMNPQEFWNFGINFVALNYQTPGLMMDLQEGKFAANGGCGYILKPLVMRQRDDVFTPFEKLPIAPQVLHLKILSAQQLPRPRGSTAKGDSADPFVVVEVFGIPGDCAEERTKTIRNDSFNPTFDESFQFEISVPELALVRFLVLDDDYIGDDFIGQYTLPFECLQSGYRHISLLNNEGDPLENSTLFVHVAITNRRGGGKPKKRGMSVKRKTSRVQTGMKTIGLKPVDDLFKSAVTPLVESIDMRNQLESALIDWQEQCGLGPTGTIRQGLRLLYSRIINAASNMSPPNSPLPENGVLKPEDAPPSFRIVKNQNGQAVVKTSGNIPEVLQKSFNSLENLLKKCVSILDSTDDLLAKLSDATARISECYNEMPQYCAEAGLKDQKATRANENFAWNVRLLKAQLTLMNKTQTEANEIVFQVVDTAKILGIFEVASSP</sequence>
<evidence type="ECO:0000313" key="1">
    <source>
        <dbReference type="Proteomes" id="UP000887576"/>
    </source>
</evidence>
<evidence type="ECO:0000313" key="2">
    <source>
        <dbReference type="WBParaSite" id="JU765_v2.g12254.t1"/>
    </source>
</evidence>
<organism evidence="1 2">
    <name type="scientific">Panagrolaimus sp. JU765</name>
    <dbReference type="NCBI Taxonomy" id="591449"/>
    <lineage>
        <taxon>Eukaryota</taxon>
        <taxon>Metazoa</taxon>
        <taxon>Ecdysozoa</taxon>
        <taxon>Nematoda</taxon>
        <taxon>Chromadorea</taxon>
        <taxon>Rhabditida</taxon>
        <taxon>Tylenchina</taxon>
        <taxon>Panagrolaimomorpha</taxon>
        <taxon>Panagrolaimoidea</taxon>
        <taxon>Panagrolaimidae</taxon>
        <taxon>Panagrolaimus</taxon>
    </lineage>
</organism>
<dbReference type="Proteomes" id="UP000887576">
    <property type="component" value="Unplaced"/>
</dbReference>
<dbReference type="WBParaSite" id="JU765_v2.g12254.t1">
    <property type="protein sequence ID" value="JU765_v2.g12254.t1"/>
    <property type="gene ID" value="JU765_v2.g12254"/>
</dbReference>
<proteinExistence type="predicted"/>
<protein>
    <submittedName>
        <fullName evidence="2">Phosphoinositide phospholipase C</fullName>
    </submittedName>
</protein>